<keyword evidence="1" id="KW-1133">Transmembrane helix</keyword>
<dbReference type="EMBL" id="WKPI01000004">
    <property type="protein sequence ID" value="MSC32400.1"/>
    <property type="molecule type" value="Genomic_DNA"/>
</dbReference>
<reference evidence="4 5" key="1">
    <citation type="journal article" date="2019" name="Nat. Med.">
        <title>A library of human gut bacterial isolates paired with longitudinal multiomics data enables mechanistic microbiome research.</title>
        <authorList>
            <person name="Poyet M."/>
            <person name="Groussin M."/>
            <person name="Gibbons S.M."/>
            <person name="Avila-Pacheco J."/>
            <person name="Jiang X."/>
            <person name="Kearney S.M."/>
            <person name="Perrotta A.R."/>
            <person name="Berdy B."/>
            <person name="Zhao S."/>
            <person name="Lieberman T.D."/>
            <person name="Swanson P.K."/>
            <person name="Smith M."/>
            <person name="Roesemann S."/>
            <person name="Alexander J.E."/>
            <person name="Rich S.A."/>
            <person name="Livny J."/>
            <person name="Vlamakis H."/>
            <person name="Clish C."/>
            <person name="Bullock K."/>
            <person name="Deik A."/>
            <person name="Scott J."/>
            <person name="Pierce K.A."/>
            <person name="Xavier R.J."/>
            <person name="Alm E.J."/>
        </authorList>
    </citation>
    <scope>NUCLEOTIDE SEQUENCE [LARGE SCALE GENOMIC DNA]</scope>
    <source>
        <strain evidence="2 4">BIOML-A4</strain>
        <strain evidence="3 5">BIOML-A5</strain>
    </source>
</reference>
<accession>A0A6N7S4M7</accession>
<feature type="transmembrane region" description="Helical" evidence="1">
    <location>
        <begin position="78"/>
        <end position="98"/>
    </location>
</feature>
<proteinExistence type="predicted"/>
<evidence type="ECO:0000313" key="4">
    <source>
        <dbReference type="Proteomes" id="UP000433575"/>
    </source>
</evidence>
<comment type="caution">
    <text evidence="2">The sequence shown here is derived from an EMBL/GenBank/DDBJ whole genome shotgun (WGS) entry which is preliminary data.</text>
</comment>
<sequence>MRRNKLLGVIYLLYCLAIIGLSLADYFLMLGIRKFFGSAAFVILALYFFSKVPLSYTMNSMPVKFAQEQAKEQSKYDWISLKGFLLIILPLALAYFSCFL</sequence>
<keyword evidence="1" id="KW-0472">Membrane</keyword>
<dbReference type="Proteomes" id="UP000433575">
    <property type="component" value="Unassembled WGS sequence"/>
</dbReference>
<organism evidence="2 4">
    <name type="scientific">Holdemania massiliensis</name>
    <dbReference type="NCBI Taxonomy" id="1468449"/>
    <lineage>
        <taxon>Bacteria</taxon>
        <taxon>Bacillati</taxon>
        <taxon>Bacillota</taxon>
        <taxon>Erysipelotrichia</taxon>
        <taxon>Erysipelotrichales</taxon>
        <taxon>Erysipelotrichaceae</taxon>
        <taxon>Holdemania</taxon>
    </lineage>
</organism>
<dbReference type="AlphaFoldDB" id="A0A6N7S4M7"/>
<keyword evidence="1" id="KW-0812">Transmembrane</keyword>
<dbReference type="EMBL" id="WKPJ01000005">
    <property type="protein sequence ID" value="MSA88853.1"/>
    <property type="molecule type" value="Genomic_DNA"/>
</dbReference>
<feature type="transmembrane region" description="Helical" evidence="1">
    <location>
        <begin position="35"/>
        <end position="58"/>
    </location>
</feature>
<protein>
    <submittedName>
        <fullName evidence="2">Uncharacterized protein</fullName>
    </submittedName>
</protein>
<keyword evidence="5" id="KW-1185">Reference proteome</keyword>
<evidence type="ECO:0000313" key="3">
    <source>
        <dbReference type="EMBL" id="MSC32400.1"/>
    </source>
</evidence>
<name>A0A6N7S4M7_9FIRM</name>
<evidence type="ECO:0000256" key="1">
    <source>
        <dbReference type="SAM" id="Phobius"/>
    </source>
</evidence>
<evidence type="ECO:0000313" key="5">
    <source>
        <dbReference type="Proteomes" id="UP000480929"/>
    </source>
</evidence>
<dbReference type="Proteomes" id="UP000480929">
    <property type="component" value="Unassembled WGS sequence"/>
</dbReference>
<evidence type="ECO:0000313" key="2">
    <source>
        <dbReference type="EMBL" id="MSA88853.1"/>
    </source>
</evidence>
<feature type="transmembrane region" description="Helical" evidence="1">
    <location>
        <begin position="6"/>
        <end position="28"/>
    </location>
</feature>
<gene>
    <name evidence="3" type="ORF">GKD88_04630</name>
    <name evidence="2" type="ORF">GKE08_05900</name>
</gene>
<dbReference type="RefSeq" id="WP_154238290.1">
    <property type="nucleotide sequence ID" value="NZ_AP031450.1"/>
</dbReference>